<name>A0A1X6Z8V8_9RHOB</name>
<dbReference type="SUPFAM" id="SSF88946">
    <property type="entry name" value="Sigma2 domain of RNA polymerase sigma factors"/>
    <property type="match status" value="1"/>
</dbReference>
<feature type="region of interest" description="Disordered" evidence="5">
    <location>
        <begin position="95"/>
        <end position="114"/>
    </location>
</feature>
<dbReference type="Proteomes" id="UP000193207">
    <property type="component" value="Unassembled WGS sequence"/>
</dbReference>
<dbReference type="Gene3D" id="1.10.10.10">
    <property type="entry name" value="Winged helix-like DNA-binding domain superfamily/Winged helix DNA-binding domain"/>
    <property type="match status" value="1"/>
</dbReference>
<evidence type="ECO:0000259" key="7">
    <source>
        <dbReference type="Pfam" id="PF08281"/>
    </source>
</evidence>
<dbReference type="Gene3D" id="1.10.1740.10">
    <property type="match status" value="1"/>
</dbReference>
<dbReference type="InterPro" id="IPR013324">
    <property type="entry name" value="RNA_pol_sigma_r3/r4-like"/>
</dbReference>
<evidence type="ECO:0000256" key="5">
    <source>
        <dbReference type="SAM" id="MobiDB-lite"/>
    </source>
</evidence>
<dbReference type="CDD" id="cd06171">
    <property type="entry name" value="Sigma70_r4"/>
    <property type="match status" value="1"/>
</dbReference>
<feature type="domain" description="RNA polymerase sigma-70 region 2" evidence="6">
    <location>
        <begin position="26"/>
        <end position="92"/>
    </location>
</feature>
<gene>
    <name evidence="8" type="primary">sigK</name>
    <name evidence="8" type="ORF">ROH8110_02337</name>
</gene>
<dbReference type="InterPro" id="IPR039425">
    <property type="entry name" value="RNA_pol_sigma-70-like"/>
</dbReference>
<dbReference type="NCBIfam" id="NF009167">
    <property type="entry name" value="PRK12514.1"/>
    <property type="match status" value="1"/>
</dbReference>
<feature type="domain" description="RNA polymerase sigma factor 70 region 4 type 2" evidence="7">
    <location>
        <begin position="127"/>
        <end position="178"/>
    </location>
</feature>
<evidence type="ECO:0000256" key="4">
    <source>
        <dbReference type="ARBA" id="ARBA00023163"/>
    </source>
</evidence>
<dbReference type="GO" id="GO:0016987">
    <property type="term" value="F:sigma factor activity"/>
    <property type="evidence" value="ECO:0007669"/>
    <property type="project" value="UniProtKB-KW"/>
</dbReference>
<evidence type="ECO:0000256" key="3">
    <source>
        <dbReference type="ARBA" id="ARBA00023082"/>
    </source>
</evidence>
<dbReference type="NCBIfam" id="TIGR02937">
    <property type="entry name" value="sigma70-ECF"/>
    <property type="match status" value="1"/>
</dbReference>
<organism evidence="8 9">
    <name type="scientific">Roseovarius halotolerans</name>
    <dbReference type="NCBI Taxonomy" id="505353"/>
    <lineage>
        <taxon>Bacteria</taxon>
        <taxon>Pseudomonadati</taxon>
        <taxon>Pseudomonadota</taxon>
        <taxon>Alphaproteobacteria</taxon>
        <taxon>Rhodobacterales</taxon>
        <taxon>Roseobacteraceae</taxon>
        <taxon>Roseovarius</taxon>
    </lineage>
</organism>
<dbReference type="InterPro" id="IPR013249">
    <property type="entry name" value="RNA_pol_sigma70_r4_t2"/>
</dbReference>
<evidence type="ECO:0000313" key="8">
    <source>
        <dbReference type="EMBL" id="SLN44532.1"/>
    </source>
</evidence>
<evidence type="ECO:0000256" key="1">
    <source>
        <dbReference type="ARBA" id="ARBA00010641"/>
    </source>
</evidence>
<dbReference type="InterPro" id="IPR013325">
    <property type="entry name" value="RNA_pol_sigma_r2"/>
</dbReference>
<dbReference type="OrthoDB" id="9803470at2"/>
<dbReference type="InterPro" id="IPR036388">
    <property type="entry name" value="WH-like_DNA-bd_sf"/>
</dbReference>
<dbReference type="SUPFAM" id="SSF88659">
    <property type="entry name" value="Sigma3 and sigma4 domains of RNA polymerase sigma factors"/>
    <property type="match status" value="1"/>
</dbReference>
<dbReference type="RefSeq" id="WP_085817967.1">
    <property type="nucleotide sequence ID" value="NZ_FWFU01000003.1"/>
</dbReference>
<accession>A0A1X6Z8V8</accession>
<evidence type="ECO:0000259" key="6">
    <source>
        <dbReference type="Pfam" id="PF04542"/>
    </source>
</evidence>
<comment type="similarity">
    <text evidence="1">Belongs to the sigma-70 factor family. ECF subfamily.</text>
</comment>
<dbReference type="InterPro" id="IPR007627">
    <property type="entry name" value="RNA_pol_sigma70_r2"/>
</dbReference>
<proteinExistence type="inferred from homology"/>
<sequence>MATRNEIEAWLGKAALGDRAAFDALYLATSAKLFGICLRVLDNRAEAEEVLQDIYVRIWNHAGRYQVNGLSPMTWLITIARNAAIDRLRRRRAARAGESDGTDMAEAQADPAPGPEARVIAASEGARLDDCFDELDSGHAEAVRGAYLDGESYVELAERFDVPLNTMRTWLRRSLLKLRECLSR</sequence>
<dbReference type="PANTHER" id="PTHR43133:SF62">
    <property type="entry name" value="RNA POLYMERASE SIGMA FACTOR SIGZ"/>
    <property type="match status" value="1"/>
</dbReference>
<protein>
    <submittedName>
        <fullName evidence="8">ECF RNA polymerase sigma factor SigK</fullName>
    </submittedName>
</protein>
<dbReference type="GO" id="GO:0003677">
    <property type="term" value="F:DNA binding"/>
    <property type="evidence" value="ECO:0007669"/>
    <property type="project" value="InterPro"/>
</dbReference>
<dbReference type="AlphaFoldDB" id="A0A1X6Z8V8"/>
<dbReference type="Pfam" id="PF08281">
    <property type="entry name" value="Sigma70_r4_2"/>
    <property type="match status" value="1"/>
</dbReference>
<dbReference type="PANTHER" id="PTHR43133">
    <property type="entry name" value="RNA POLYMERASE ECF-TYPE SIGMA FACTO"/>
    <property type="match status" value="1"/>
</dbReference>
<dbReference type="GO" id="GO:0006352">
    <property type="term" value="P:DNA-templated transcription initiation"/>
    <property type="evidence" value="ECO:0007669"/>
    <property type="project" value="InterPro"/>
</dbReference>
<keyword evidence="9" id="KW-1185">Reference proteome</keyword>
<keyword evidence="4" id="KW-0804">Transcription</keyword>
<evidence type="ECO:0000256" key="2">
    <source>
        <dbReference type="ARBA" id="ARBA00023015"/>
    </source>
</evidence>
<dbReference type="Pfam" id="PF04542">
    <property type="entry name" value="Sigma70_r2"/>
    <property type="match status" value="1"/>
</dbReference>
<dbReference type="InterPro" id="IPR014284">
    <property type="entry name" value="RNA_pol_sigma-70_dom"/>
</dbReference>
<dbReference type="EMBL" id="FWFU01000003">
    <property type="protein sequence ID" value="SLN44532.1"/>
    <property type="molecule type" value="Genomic_DNA"/>
</dbReference>
<evidence type="ECO:0000313" key="9">
    <source>
        <dbReference type="Proteomes" id="UP000193207"/>
    </source>
</evidence>
<keyword evidence="2" id="KW-0805">Transcription regulation</keyword>
<keyword evidence="3" id="KW-0731">Sigma factor</keyword>
<reference evidence="8 9" key="1">
    <citation type="submission" date="2017-03" db="EMBL/GenBank/DDBJ databases">
        <authorList>
            <person name="Afonso C.L."/>
            <person name="Miller P.J."/>
            <person name="Scott M.A."/>
            <person name="Spackman E."/>
            <person name="Goraichik I."/>
            <person name="Dimitrov K.M."/>
            <person name="Suarez D.L."/>
            <person name="Swayne D.E."/>
        </authorList>
    </citation>
    <scope>NUCLEOTIDE SEQUENCE [LARGE SCALE GENOMIC DNA]</scope>
    <source>
        <strain evidence="8 9">CECT 8110</strain>
    </source>
</reference>